<name>A0A7Y9IAH7_9ACTN</name>
<evidence type="ECO:0000256" key="3">
    <source>
        <dbReference type="ARBA" id="ARBA00023163"/>
    </source>
</evidence>
<keyword evidence="5" id="KW-1185">Reference proteome</keyword>
<proteinExistence type="predicted"/>
<evidence type="ECO:0000313" key="4">
    <source>
        <dbReference type="EMBL" id="NYE73323.1"/>
    </source>
</evidence>
<dbReference type="SUPFAM" id="SSF48498">
    <property type="entry name" value="Tetracyclin repressor-like, C-terminal domain"/>
    <property type="match status" value="1"/>
</dbReference>
<organism evidence="4 5">
    <name type="scientific">Microlunatus parietis</name>
    <dbReference type="NCBI Taxonomy" id="682979"/>
    <lineage>
        <taxon>Bacteria</taxon>
        <taxon>Bacillati</taxon>
        <taxon>Actinomycetota</taxon>
        <taxon>Actinomycetes</taxon>
        <taxon>Propionibacteriales</taxon>
        <taxon>Propionibacteriaceae</taxon>
        <taxon>Microlunatus</taxon>
    </lineage>
</organism>
<dbReference type="InterPro" id="IPR050109">
    <property type="entry name" value="HTH-type_TetR-like_transc_reg"/>
</dbReference>
<dbReference type="PANTHER" id="PTHR30055:SF234">
    <property type="entry name" value="HTH-TYPE TRANSCRIPTIONAL REGULATOR BETI"/>
    <property type="match status" value="1"/>
</dbReference>
<gene>
    <name evidence="4" type="ORF">BKA15_004652</name>
</gene>
<reference evidence="4 5" key="1">
    <citation type="submission" date="2020-07" db="EMBL/GenBank/DDBJ databases">
        <title>Sequencing the genomes of 1000 actinobacteria strains.</title>
        <authorList>
            <person name="Klenk H.-P."/>
        </authorList>
    </citation>
    <scope>NUCLEOTIDE SEQUENCE [LARGE SCALE GENOMIC DNA]</scope>
    <source>
        <strain evidence="4 5">DSM 22083</strain>
    </source>
</reference>
<dbReference type="GO" id="GO:0003700">
    <property type="term" value="F:DNA-binding transcription factor activity"/>
    <property type="evidence" value="ECO:0007669"/>
    <property type="project" value="TreeGrafter"/>
</dbReference>
<evidence type="ECO:0000256" key="2">
    <source>
        <dbReference type="ARBA" id="ARBA00023125"/>
    </source>
</evidence>
<dbReference type="InterPro" id="IPR009057">
    <property type="entry name" value="Homeodomain-like_sf"/>
</dbReference>
<dbReference type="SUPFAM" id="SSF46689">
    <property type="entry name" value="Homeodomain-like"/>
    <property type="match status" value="1"/>
</dbReference>
<dbReference type="RefSeq" id="WP_312879220.1">
    <property type="nucleotide sequence ID" value="NZ_JACCBU010000001.1"/>
</dbReference>
<dbReference type="PANTHER" id="PTHR30055">
    <property type="entry name" value="HTH-TYPE TRANSCRIPTIONAL REGULATOR RUTR"/>
    <property type="match status" value="1"/>
</dbReference>
<dbReference type="Gene3D" id="1.10.10.60">
    <property type="entry name" value="Homeodomain-like"/>
    <property type="match status" value="1"/>
</dbReference>
<sequence length="197" mass="21985">MIPLLSGSHARQLTRRQGQLRDQLVRLVLAEGFSTFTMDQFAARLRCSKRTLYTLAQSKEQLATLAVREFFRAATEQVEAAIRRVRQPARRVVAYLQAVAAALAPASREFHDDVAAFRPAREIYQRNTEAAAQRVRELIDDGRRAGAFRNVPTAFIAEVIAATMQRITSGEIQASTRLSDAAAYTELARLVVAAVRR</sequence>
<dbReference type="InterPro" id="IPR036271">
    <property type="entry name" value="Tet_transcr_reg_TetR-rel_C_sf"/>
</dbReference>
<accession>A0A7Y9IAH7</accession>
<dbReference type="GO" id="GO:0000976">
    <property type="term" value="F:transcription cis-regulatory region binding"/>
    <property type="evidence" value="ECO:0007669"/>
    <property type="project" value="TreeGrafter"/>
</dbReference>
<dbReference type="Proteomes" id="UP000569914">
    <property type="component" value="Unassembled WGS sequence"/>
</dbReference>
<evidence type="ECO:0000313" key="5">
    <source>
        <dbReference type="Proteomes" id="UP000569914"/>
    </source>
</evidence>
<comment type="caution">
    <text evidence="4">The sequence shown here is derived from an EMBL/GenBank/DDBJ whole genome shotgun (WGS) entry which is preliminary data.</text>
</comment>
<dbReference type="EMBL" id="JACCBU010000001">
    <property type="protein sequence ID" value="NYE73323.1"/>
    <property type="molecule type" value="Genomic_DNA"/>
</dbReference>
<dbReference type="Gene3D" id="1.10.357.10">
    <property type="entry name" value="Tetracycline Repressor, domain 2"/>
    <property type="match status" value="1"/>
</dbReference>
<keyword evidence="2" id="KW-0238">DNA-binding</keyword>
<protein>
    <submittedName>
        <fullName evidence="4">AcrR family transcriptional regulator</fullName>
    </submittedName>
</protein>
<dbReference type="AlphaFoldDB" id="A0A7Y9IAH7"/>
<keyword evidence="3" id="KW-0804">Transcription</keyword>
<evidence type="ECO:0000256" key="1">
    <source>
        <dbReference type="ARBA" id="ARBA00023015"/>
    </source>
</evidence>
<keyword evidence="1" id="KW-0805">Transcription regulation</keyword>